<dbReference type="InterPro" id="IPR003313">
    <property type="entry name" value="AraC-bd"/>
</dbReference>
<evidence type="ECO:0000256" key="1">
    <source>
        <dbReference type="ARBA" id="ARBA00023015"/>
    </source>
</evidence>
<dbReference type="GO" id="GO:0043565">
    <property type="term" value="F:sequence-specific DNA binding"/>
    <property type="evidence" value="ECO:0007669"/>
    <property type="project" value="InterPro"/>
</dbReference>
<evidence type="ECO:0000313" key="5">
    <source>
        <dbReference type="EMBL" id="TBL81696.1"/>
    </source>
</evidence>
<dbReference type="PANTHER" id="PTHR43280:SF2">
    <property type="entry name" value="HTH-TYPE TRANSCRIPTIONAL REGULATOR EXSA"/>
    <property type="match status" value="1"/>
</dbReference>
<dbReference type="PRINTS" id="PR00032">
    <property type="entry name" value="HTHARAC"/>
</dbReference>
<evidence type="ECO:0000259" key="4">
    <source>
        <dbReference type="PROSITE" id="PS01124"/>
    </source>
</evidence>
<dbReference type="SUPFAM" id="SSF46689">
    <property type="entry name" value="Homeodomain-like"/>
    <property type="match status" value="2"/>
</dbReference>
<dbReference type="PANTHER" id="PTHR43280">
    <property type="entry name" value="ARAC-FAMILY TRANSCRIPTIONAL REGULATOR"/>
    <property type="match status" value="1"/>
</dbReference>
<dbReference type="SMART" id="SM00342">
    <property type="entry name" value="HTH_ARAC"/>
    <property type="match status" value="1"/>
</dbReference>
<keyword evidence="1" id="KW-0805">Transcription regulation</keyword>
<evidence type="ECO:0000313" key="6">
    <source>
        <dbReference type="Proteomes" id="UP000293142"/>
    </source>
</evidence>
<evidence type="ECO:0000256" key="2">
    <source>
        <dbReference type="ARBA" id="ARBA00023125"/>
    </source>
</evidence>
<dbReference type="InterPro" id="IPR020449">
    <property type="entry name" value="Tscrpt_reg_AraC-type_HTH"/>
</dbReference>
<dbReference type="Gene3D" id="1.10.10.60">
    <property type="entry name" value="Homeodomain-like"/>
    <property type="match status" value="1"/>
</dbReference>
<dbReference type="AlphaFoldDB" id="A0A4Q9DZ42"/>
<dbReference type="Pfam" id="PF12833">
    <property type="entry name" value="HTH_18"/>
    <property type="match status" value="1"/>
</dbReference>
<dbReference type="Pfam" id="PF02311">
    <property type="entry name" value="AraC_binding"/>
    <property type="match status" value="1"/>
</dbReference>
<reference evidence="5 6" key="1">
    <citation type="submission" date="2019-02" db="EMBL/GenBank/DDBJ databases">
        <title>Paenibacillus sp. nov., isolated from surface-sterilized tissue of Thalictrum simplex L.</title>
        <authorList>
            <person name="Tuo L."/>
        </authorList>
    </citation>
    <scope>NUCLEOTIDE SEQUENCE [LARGE SCALE GENOMIC DNA]</scope>
    <source>
        <strain evidence="5 6">N2SHLJ1</strain>
    </source>
</reference>
<keyword evidence="2" id="KW-0238">DNA-binding</keyword>
<dbReference type="OrthoDB" id="2615714at2"/>
<dbReference type="InterPro" id="IPR037923">
    <property type="entry name" value="HTH-like"/>
</dbReference>
<dbReference type="SUPFAM" id="SSF51215">
    <property type="entry name" value="Regulatory protein AraC"/>
    <property type="match status" value="1"/>
</dbReference>
<accession>A0A4Q9DZ42</accession>
<name>A0A4Q9DZ42_9BACL</name>
<dbReference type="EMBL" id="SIRE01000002">
    <property type="protein sequence ID" value="TBL81696.1"/>
    <property type="molecule type" value="Genomic_DNA"/>
</dbReference>
<comment type="caution">
    <text evidence="5">The sequence shown here is derived from an EMBL/GenBank/DDBJ whole genome shotgun (WGS) entry which is preliminary data.</text>
</comment>
<organism evidence="5 6">
    <name type="scientific">Paenibacillus thalictri</name>
    <dbReference type="NCBI Taxonomy" id="2527873"/>
    <lineage>
        <taxon>Bacteria</taxon>
        <taxon>Bacillati</taxon>
        <taxon>Bacillota</taxon>
        <taxon>Bacilli</taxon>
        <taxon>Bacillales</taxon>
        <taxon>Paenibacillaceae</taxon>
        <taxon>Paenibacillus</taxon>
    </lineage>
</organism>
<proteinExistence type="predicted"/>
<dbReference type="Proteomes" id="UP000293142">
    <property type="component" value="Unassembled WGS sequence"/>
</dbReference>
<gene>
    <name evidence="5" type="ORF">EYB31_01475</name>
</gene>
<dbReference type="RefSeq" id="WP_131011483.1">
    <property type="nucleotide sequence ID" value="NZ_SIRE01000002.1"/>
</dbReference>
<feature type="domain" description="HTH araC/xylS-type" evidence="4">
    <location>
        <begin position="172"/>
        <end position="270"/>
    </location>
</feature>
<dbReference type="InterPro" id="IPR018060">
    <property type="entry name" value="HTH_AraC"/>
</dbReference>
<protein>
    <submittedName>
        <fullName evidence="5">AraC family transcriptional regulator</fullName>
    </submittedName>
</protein>
<keyword evidence="3" id="KW-0804">Transcription</keyword>
<dbReference type="PROSITE" id="PS01124">
    <property type="entry name" value="HTH_ARAC_FAMILY_2"/>
    <property type="match status" value="1"/>
</dbReference>
<dbReference type="GO" id="GO:0003700">
    <property type="term" value="F:DNA-binding transcription factor activity"/>
    <property type="evidence" value="ECO:0007669"/>
    <property type="project" value="InterPro"/>
</dbReference>
<evidence type="ECO:0000256" key="3">
    <source>
        <dbReference type="ARBA" id="ARBA00023163"/>
    </source>
</evidence>
<keyword evidence="6" id="KW-1185">Reference proteome</keyword>
<sequence>MKSNWNDIVVHIFWVLNKLTFKGWEDIRQNKSRHSFYWIHEGEGVFRTGETFHVRKGNLVYLAPGLELSMKSSDNDPLVMTMIYFDCADYRYGDAGWGLQPLDSLELPLLQQMDRDRAIRMDLLFEALHRDWIPSRSGGELLSKGHLLAILECAHQAAPFEDEQDSTFRSYLKVKQELEEQFHQRLHIEDLARKHSVSCSYLRKMFIRHLHMSPKAYLDQIRNDHAIRYLSYSDIPVKKIAEACGFNDEFQFSKAFKKMNGSAPSAYRAARQQPKTLQPEP</sequence>
<dbReference type="InterPro" id="IPR009057">
    <property type="entry name" value="Homeodomain-like_sf"/>
</dbReference>